<protein>
    <recommendedName>
        <fullName evidence="7">TCP domain-containing protein</fullName>
    </recommendedName>
</protein>
<comment type="subcellular location">
    <subcellularLocation>
        <location evidence="1">Nucleus</location>
    </subcellularLocation>
</comment>
<evidence type="ECO:0000256" key="4">
    <source>
        <dbReference type="ARBA" id="ARBA00023163"/>
    </source>
</evidence>
<proteinExistence type="predicted"/>
<keyword evidence="3" id="KW-0238">DNA-binding</keyword>
<dbReference type="EMBL" id="JBGMDY010000010">
    <property type="protein sequence ID" value="KAL2320967.1"/>
    <property type="molecule type" value="Genomic_DNA"/>
</dbReference>
<evidence type="ECO:0000256" key="3">
    <source>
        <dbReference type="ARBA" id="ARBA00023125"/>
    </source>
</evidence>
<dbReference type="PANTHER" id="PTHR31072:SF239">
    <property type="entry name" value="TRANSCRIPTION FACTOR TCP21-RELATED"/>
    <property type="match status" value="1"/>
</dbReference>
<dbReference type="Proteomes" id="UP001603857">
    <property type="component" value="Unassembled WGS sequence"/>
</dbReference>
<comment type="caution">
    <text evidence="8">The sequence shown here is derived from an EMBL/GenBank/DDBJ whole genome shotgun (WGS) entry which is preliminary data.</text>
</comment>
<feature type="compositionally biased region" description="Basic and acidic residues" evidence="6">
    <location>
        <begin position="56"/>
        <end position="67"/>
    </location>
</feature>
<sequence length="91" mass="10169">MPYIATRSIYRRQGMCTKLLNSIELRIMSNSDATNTNDNAADSHRAPAPLAVKKPPSKDRHSKVDGRGRRIRMPIICAARVFHGLLRGRLG</sequence>
<dbReference type="GO" id="GO:0005634">
    <property type="term" value="C:nucleus"/>
    <property type="evidence" value="ECO:0007669"/>
    <property type="project" value="UniProtKB-SubCell"/>
</dbReference>
<evidence type="ECO:0000259" key="7">
    <source>
        <dbReference type="PROSITE" id="PS51369"/>
    </source>
</evidence>
<dbReference type="AlphaFoldDB" id="A0ABD1LBS3"/>
<dbReference type="InterPro" id="IPR017887">
    <property type="entry name" value="TF_TCP_subgr"/>
</dbReference>
<evidence type="ECO:0000256" key="5">
    <source>
        <dbReference type="ARBA" id="ARBA00023242"/>
    </source>
</evidence>
<keyword evidence="9" id="KW-1185">Reference proteome</keyword>
<dbReference type="InterPro" id="IPR005333">
    <property type="entry name" value="Transcription_factor_TCP"/>
</dbReference>
<evidence type="ECO:0000313" key="8">
    <source>
        <dbReference type="EMBL" id="KAL2320967.1"/>
    </source>
</evidence>
<accession>A0ABD1LBS3</accession>
<evidence type="ECO:0000256" key="6">
    <source>
        <dbReference type="SAM" id="MobiDB-lite"/>
    </source>
</evidence>
<evidence type="ECO:0000313" key="9">
    <source>
        <dbReference type="Proteomes" id="UP001603857"/>
    </source>
</evidence>
<evidence type="ECO:0000256" key="2">
    <source>
        <dbReference type="ARBA" id="ARBA00023015"/>
    </source>
</evidence>
<name>A0ABD1LBS3_9FABA</name>
<dbReference type="PROSITE" id="PS51369">
    <property type="entry name" value="TCP"/>
    <property type="match status" value="1"/>
</dbReference>
<keyword evidence="4" id="KW-0804">Transcription</keyword>
<organism evidence="8 9">
    <name type="scientific">Flemingia macrophylla</name>
    <dbReference type="NCBI Taxonomy" id="520843"/>
    <lineage>
        <taxon>Eukaryota</taxon>
        <taxon>Viridiplantae</taxon>
        <taxon>Streptophyta</taxon>
        <taxon>Embryophyta</taxon>
        <taxon>Tracheophyta</taxon>
        <taxon>Spermatophyta</taxon>
        <taxon>Magnoliopsida</taxon>
        <taxon>eudicotyledons</taxon>
        <taxon>Gunneridae</taxon>
        <taxon>Pentapetalae</taxon>
        <taxon>rosids</taxon>
        <taxon>fabids</taxon>
        <taxon>Fabales</taxon>
        <taxon>Fabaceae</taxon>
        <taxon>Papilionoideae</taxon>
        <taxon>50 kb inversion clade</taxon>
        <taxon>NPAAA clade</taxon>
        <taxon>indigoferoid/millettioid clade</taxon>
        <taxon>Phaseoleae</taxon>
        <taxon>Flemingia</taxon>
    </lineage>
</organism>
<dbReference type="GO" id="GO:0003677">
    <property type="term" value="F:DNA binding"/>
    <property type="evidence" value="ECO:0007669"/>
    <property type="project" value="UniProtKB-KW"/>
</dbReference>
<evidence type="ECO:0000256" key="1">
    <source>
        <dbReference type="ARBA" id="ARBA00004123"/>
    </source>
</evidence>
<reference evidence="8 9" key="1">
    <citation type="submission" date="2024-08" db="EMBL/GenBank/DDBJ databases">
        <title>Insights into the chromosomal genome structure of Flemingia macrophylla.</title>
        <authorList>
            <person name="Ding Y."/>
            <person name="Zhao Y."/>
            <person name="Bi W."/>
            <person name="Wu M."/>
            <person name="Zhao G."/>
            <person name="Gong Y."/>
            <person name="Li W."/>
            <person name="Zhang P."/>
        </authorList>
    </citation>
    <scope>NUCLEOTIDE SEQUENCE [LARGE SCALE GENOMIC DNA]</scope>
    <source>
        <strain evidence="8">DYQJB</strain>
        <tissue evidence="8">Leaf</tissue>
    </source>
</reference>
<feature type="domain" description="TCP" evidence="7">
    <location>
        <begin position="57"/>
        <end position="91"/>
    </location>
</feature>
<feature type="region of interest" description="Disordered" evidence="6">
    <location>
        <begin position="32"/>
        <end position="67"/>
    </location>
</feature>
<gene>
    <name evidence="8" type="ORF">Fmac_029936</name>
</gene>
<keyword evidence="2" id="KW-0805">Transcription regulation</keyword>
<keyword evidence="5" id="KW-0539">Nucleus</keyword>
<dbReference type="Pfam" id="PF03634">
    <property type="entry name" value="TCP"/>
    <property type="match status" value="1"/>
</dbReference>
<dbReference type="PANTHER" id="PTHR31072">
    <property type="entry name" value="TRANSCRIPTION FACTOR TCP4-RELATED"/>
    <property type="match status" value="1"/>
</dbReference>